<dbReference type="eggNOG" id="arCOG03116">
    <property type="taxonomic scope" value="Archaea"/>
</dbReference>
<name>D1YXN8_METPS</name>
<dbReference type="PANTHER" id="PTHR37953">
    <property type="entry name" value="UPF0127 PROTEIN MJ1496"/>
    <property type="match status" value="1"/>
</dbReference>
<gene>
    <name evidence="1" type="ordered locus">MCP_1138</name>
</gene>
<dbReference type="Pfam" id="PF02643">
    <property type="entry name" value="DUF192"/>
    <property type="match status" value="1"/>
</dbReference>
<dbReference type="RefSeq" id="WP_012899889.1">
    <property type="nucleotide sequence ID" value="NC_013665.1"/>
</dbReference>
<dbReference type="PATRIC" id="fig|304371.9.peg.1173"/>
<keyword evidence="2" id="KW-1185">Reference proteome</keyword>
<dbReference type="Gene3D" id="2.60.120.1140">
    <property type="entry name" value="Protein of unknown function DUF192"/>
    <property type="match status" value="1"/>
</dbReference>
<dbReference type="InterPro" id="IPR038695">
    <property type="entry name" value="Saro_0823-like_sf"/>
</dbReference>
<reference evidence="1 2" key="1">
    <citation type="journal article" date="2007" name="Appl. Environ. Microbiol.">
        <title>Isolation of key methanogens for global methane emission from rice paddy fields: a novel isolate affiliated with the clone cluster rice cluster I.</title>
        <authorList>
            <person name="Sakai S."/>
            <person name="Imachi H."/>
            <person name="Sekiguchi Y."/>
            <person name="Ohashi A."/>
            <person name="Harada H."/>
            <person name="Kamagata Y."/>
        </authorList>
    </citation>
    <scope>NUCLEOTIDE SEQUENCE [LARGE SCALE GENOMIC DNA]</scope>
    <source>
        <strain evidence="2">DSM 17711 / JCM 13418 / NBRC 101707 / SANAE</strain>
    </source>
</reference>
<dbReference type="GeneID" id="8681140"/>
<sequence>MKTKWIAAAVIVILALIGAAYYLSTHANGNGEISRVDLIGMKGTTTIDVEIADTPQEQQHGLMSRTSLGESSGMLFIFSGDMPRSFWMQNTPLPLDMIFVDSGLTIVDINHNATPYSESIFTSAKPCKYVVEVNGGFCEAHGIAIGDKIKIDSAVVG</sequence>
<dbReference type="InParanoid" id="D1YXN8"/>
<dbReference type="AlphaFoldDB" id="D1YXN8"/>
<dbReference type="OrthoDB" id="6763at2157"/>
<accession>D1YXN8</accession>
<protein>
    <recommendedName>
        <fullName evidence="3">DUF192 domain-containing protein</fullName>
    </recommendedName>
</protein>
<proteinExistence type="predicted"/>
<evidence type="ECO:0000313" key="2">
    <source>
        <dbReference type="Proteomes" id="UP000001882"/>
    </source>
</evidence>
<organism evidence="1 2">
    <name type="scientific">Methanocella paludicola (strain DSM 17711 / JCM 13418 / NBRC 101707 / SANAE)</name>
    <dbReference type="NCBI Taxonomy" id="304371"/>
    <lineage>
        <taxon>Archaea</taxon>
        <taxon>Methanobacteriati</taxon>
        <taxon>Methanobacteriota</taxon>
        <taxon>Stenosarchaea group</taxon>
        <taxon>Methanomicrobia</taxon>
        <taxon>Methanocellales</taxon>
        <taxon>Methanocellaceae</taxon>
        <taxon>Methanocella</taxon>
    </lineage>
</organism>
<dbReference type="InterPro" id="IPR003795">
    <property type="entry name" value="DUF192"/>
</dbReference>
<evidence type="ECO:0000313" key="1">
    <source>
        <dbReference type="EMBL" id="BAI61210.1"/>
    </source>
</evidence>
<evidence type="ECO:0008006" key="3">
    <source>
        <dbReference type="Google" id="ProtNLM"/>
    </source>
</evidence>
<dbReference type="EMBL" id="AP011532">
    <property type="protein sequence ID" value="BAI61210.1"/>
    <property type="molecule type" value="Genomic_DNA"/>
</dbReference>
<reference evidence="1 2" key="2">
    <citation type="journal article" date="2008" name="Int. J. Syst. Evol. Microbiol.">
        <title>Methanocella paludicola gen. nov., sp. nov., a methane-producing archaeon, the first isolate of the lineage 'Rice Cluster I', and proposal of the new archaeal order Methanocellales ord. nov.</title>
        <authorList>
            <person name="Sakai S."/>
            <person name="Imachi H."/>
            <person name="Hanada S."/>
            <person name="Ohashi A."/>
            <person name="Harada H."/>
            <person name="Kamagata Y."/>
        </authorList>
    </citation>
    <scope>NUCLEOTIDE SEQUENCE [LARGE SCALE GENOMIC DNA]</scope>
    <source>
        <strain evidence="2">DSM 17711 / JCM 13418 / NBRC 101707 / SANAE</strain>
    </source>
</reference>
<dbReference type="Proteomes" id="UP000001882">
    <property type="component" value="Chromosome"/>
</dbReference>
<dbReference type="KEGG" id="mpd:MCP_1138"/>
<dbReference type="STRING" id="304371.MCP_1138"/>
<dbReference type="PANTHER" id="PTHR37953:SF1">
    <property type="entry name" value="UPF0127 PROTEIN MJ1496"/>
    <property type="match status" value="1"/>
</dbReference>
<reference evidence="2" key="3">
    <citation type="journal article" date="2011" name="PLoS ONE">
        <title>Genome sequence of a mesophilic hydrogenotrophic methanogen Methanocella paludicola, the first cultivated representative of the order Methanocellales.</title>
        <authorList>
            <person name="Sakai S."/>
            <person name="Takaki Y."/>
            <person name="Shimamura S."/>
            <person name="Sekine M."/>
            <person name="Tajima T."/>
            <person name="Kosugi H."/>
            <person name="Ichikawa N."/>
            <person name="Tasumi E."/>
            <person name="Hiraki A.T."/>
            <person name="Shimizu A."/>
            <person name="Kato Y."/>
            <person name="Nishiko R."/>
            <person name="Mori K."/>
            <person name="Fujita N."/>
            <person name="Imachi H."/>
            <person name="Takai K."/>
        </authorList>
    </citation>
    <scope>NUCLEOTIDE SEQUENCE [LARGE SCALE GENOMIC DNA]</scope>
    <source>
        <strain evidence="2">DSM 17711 / JCM 13418 / NBRC 101707 / SANAE</strain>
    </source>
</reference>